<feature type="domain" description="Macro" evidence="1">
    <location>
        <begin position="1"/>
        <end position="174"/>
    </location>
</feature>
<evidence type="ECO:0000313" key="2">
    <source>
        <dbReference type="EMBL" id="WKK81968.1"/>
    </source>
</evidence>
<dbReference type="EMBL" id="CP129968">
    <property type="protein sequence ID" value="WKK81968.1"/>
    <property type="molecule type" value="Genomic_DNA"/>
</dbReference>
<dbReference type="SMART" id="SM00506">
    <property type="entry name" value="A1pp"/>
    <property type="match status" value="1"/>
</dbReference>
<dbReference type="InterPro" id="IPR002589">
    <property type="entry name" value="Macro_dom"/>
</dbReference>
<gene>
    <name evidence="2" type="ORF">QYS47_07300</name>
</gene>
<dbReference type="SUPFAM" id="SSF52949">
    <property type="entry name" value="Macro domain-like"/>
    <property type="match status" value="1"/>
</dbReference>
<proteinExistence type="predicted"/>
<dbReference type="Pfam" id="PF01661">
    <property type="entry name" value="Macro"/>
    <property type="match status" value="1"/>
</dbReference>
<name>A0AA49GEB8_9BACT</name>
<dbReference type="InterPro" id="IPR043472">
    <property type="entry name" value="Macro_dom-like"/>
</dbReference>
<dbReference type="PROSITE" id="PS51154">
    <property type="entry name" value="MACRO"/>
    <property type="match status" value="1"/>
</dbReference>
<dbReference type="AlphaFoldDB" id="A0AA49GEB8"/>
<dbReference type="KEGG" id="marp:QYS47_07300"/>
<dbReference type="Gene3D" id="3.40.220.10">
    <property type="entry name" value="Leucine Aminopeptidase, subunit E, domain 1"/>
    <property type="match status" value="1"/>
</dbReference>
<protein>
    <submittedName>
        <fullName evidence="2">Macro domain-containing protein</fullName>
    </submittedName>
</protein>
<sequence>MKFGKVEIEINIGDITKQNDINTIVNAANAELQIGSGVAGAIHTAAGPLLADECQSLAPIHPGEAVITGAYELPNKRIIHVLGPIYGFNQPEVQFLKDCYKNALELAEKYNVDSIAFPAISTGAFGYPIEEATKIVISAVKEYCSKATSIKLIRFILFNEKDYMVYENELNKSLNDE</sequence>
<accession>A0AA49GEB8</accession>
<reference evidence="2" key="1">
    <citation type="submission" date="2023-08" db="EMBL/GenBank/DDBJ databases">
        <title>Comparative genomics and taxonomic characterization of three novel marine species of genus Marivirga.</title>
        <authorList>
            <person name="Muhammad N."/>
            <person name="Kim S.-G."/>
        </authorList>
    </citation>
    <scope>NUCLEOTIDE SEQUENCE</scope>
    <source>
        <strain evidence="2">BKB1-2</strain>
    </source>
</reference>
<organism evidence="2">
    <name type="scientific">Marivirga arenosa</name>
    <dbReference type="NCBI Taxonomy" id="3059076"/>
    <lineage>
        <taxon>Bacteria</taxon>
        <taxon>Pseudomonadati</taxon>
        <taxon>Bacteroidota</taxon>
        <taxon>Cytophagia</taxon>
        <taxon>Cytophagales</taxon>
        <taxon>Marivirgaceae</taxon>
        <taxon>Marivirga</taxon>
    </lineage>
</organism>
<dbReference type="PANTHER" id="PTHR11106:SF27">
    <property type="entry name" value="MACRO DOMAIN-CONTAINING PROTEIN"/>
    <property type="match status" value="1"/>
</dbReference>
<dbReference type="RefSeq" id="WP_302127518.1">
    <property type="nucleotide sequence ID" value="NZ_CP129968.2"/>
</dbReference>
<dbReference type="Proteomes" id="UP001232019">
    <property type="component" value="Chromosome"/>
</dbReference>
<evidence type="ECO:0000259" key="1">
    <source>
        <dbReference type="PROSITE" id="PS51154"/>
    </source>
</evidence>
<dbReference type="PANTHER" id="PTHR11106">
    <property type="entry name" value="GANGLIOSIDE INDUCED DIFFERENTIATION ASSOCIATED PROTEIN 2-RELATED"/>
    <property type="match status" value="1"/>
</dbReference>